<dbReference type="InterPro" id="IPR045249">
    <property type="entry name" value="HARBI1-like"/>
</dbReference>
<gene>
    <name evidence="14" type="ORF">HHUSO_G6517</name>
</gene>
<name>A0ABR0ZXV7_HUSHU</name>
<evidence type="ECO:0000313" key="14">
    <source>
        <dbReference type="EMBL" id="KAK6489650.1"/>
    </source>
</evidence>
<proteinExistence type="inferred from homology"/>
<evidence type="ECO:0000256" key="4">
    <source>
        <dbReference type="ARBA" id="ARBA00006958"/>
    </source>
</evidence>
<accession>A0ABR0ZXV7</accession>
<evidence type="ECO:0000256" key="11">
    <source>
        <dbReference type="ARBA" id="ARBA00030126"/>
    </source>
</evidence>
<dbReference type="Proteomes" id="UP001369086">
    <property type="component" value="Unassembled WGS sequence"/>
</dbReference>
<evidence type="ECO:0000313" key="15">
    <source>
        <dbReference type="Proteomes" id="UP001369086"/>
    </source>
</evidence>
<evidence type="ECO:0000256" key="6">
    <source>
        <dbReference type="ARBA" id="ARBA00022490"/>
    </source>
</evidence>
<dbReference type="EMBL" id="JAHFZB010000005">
    <property type="protein sequence ID" value="KAK6489650.1"/>
    <property type="molecule type" value="Genomic_DNA"/>
</dbReference>
<evidence type="ECO:0000256" key="1">
    <source>
        <dbReference type="ARBA" id="ARBA00001968"/>
    </source>
</evidence>
<evidence type="ECO:0000256" key="7">
    <source>
        <dbReference type="ARBA" id="ARBA00022722"/>
    </source>
</evidence>
<protein>
    <recommendedName>
        <fullName evidence="5">Putative nuclease HARBI1</fullName>
    </recommendedName>
    <alternativeName>
        <fullName evidence="11">Harbinger transposase-derived nuclease</fullName>
    </alternativeName>
</protein>
<reference evidence="14 15" key="1">
    <citation type="submission" date="2021-05" db="EMBL/GenBank/DDBJ databases">
        <authorList>
            <person name="Zahm M."/>
            <person name="Klopp C."/>
            <person name="Cabau C."/>
            <person name="Kuhl H."/>
            <person name="Suciu R."/>
            <person name="Ciorpac M."/>
            <person name="Holostenco D."/>
            <person name="Gessner J."/>
            <person name="Wuertz S."/>
            <person name="Hohne C."/>
            <person name="Stock M."/>
            <person name="Gislard M."/>
            <person name="Lluch J."/>
            <person name="Milhes M."/>
            <person name="Lampietro C."/>
            <person name="Lopez Roques C."/>
            <person name="Donnadieu C."/>
            <person name="Du K."/>
            <person name="Schartl M."/>
            <person name="Guiguen Y."/>
        </authorList>
    </citation>
    <scope>NUCLEOTIDE SEQUENCE [LARGE SCALE GENOMIC DNA]</scope>
    <source>
        <strain evidence="14">Hh-F2</strain>
        <tissue evidence="14">Blood</tissue>
    </source>
</reference>
<keyword evidence="15" id="KW-1185">Reference proteome</keyword>
<evidence type="ECO:0000256" key="10">
    <source>
        <dbReference type="ARBA" id="ARBA00023242"/>
    </source>
</evidence>
<comment type="subcellular location">
    <subcellularLocation>
        <location evidence="3">Cytoplasm</location>
    </subcellularLocation>
    <subcellularLocation>
        <location evidence="2">Nucleus</location>
    </subcellularLocation>
</comment>
<keyword evidence="7" id="KW-0540">Nuclease</keyword>
<dbReference type="PANTHER" id="PTHR22930:SF85">
    <property type="entry name" value="GH03217P-RELATED"/>
    <property type="match status" value="1"/>
</dbReference>
<keyword evidence="9" id="KW-0378">Hydrolase</keyword>
<dbReference type="PANTHER" id="PTHR22930">
    <property type="match status" value="1"/>
</dbReference>
<keyword evidence="8" id="KW-0479">Metal-binding</keyword>
<comment type="function">
    <text evidence="12">Transposase-derived protein that may have nuclease activity. Does not have transposase activity.</text>
</comment>
<dbReference type="Pfam" id="PF13359">
    <property type="entry name" value="DDE_Tnp_4"/>
    <property type="match status" value="1"/>
</dbReference>
<evidence type="ECO:0000256" key="9">
    <source>
        <dbReference type="ARBA" id="ARBA00022801"/>
    </source>
</evidence>
<evidence type="ECO:0000259" key="13">
    <source>
        <dbReference type="Pfam" id="PF13359"/>
    </source>
</evidence>
<keyword evidence="10" id="KW-0539">Nucleus</keyword>
<evidence type="ECO:0000256" key="3">
    <source>
        <dbReference type="ARBA" id="ARBA00004496"/>
    </source>
</evidence>
<dbReference type="InterPro" id="IPR027806">
    <property type="entry name" value="HARBI1_dom"/>
</dbReference>
<evidence type="ECO:0000256" key="12">
    <source>
        <dbReference type="ARBA" id="ARBA00045850"/>
    </source>
</evidence>
<comment type="cofactor">
    <cofactor evidence="1">
        <name>a divalent metal cation</name>
        <dbReference type="ChEBI" id="CHEBI:60240"/>
    </cofactor>
</comment>
<dbReference type="InterPro" id="IPR026103">
    <property type="entry name" value="HARBI1_animal"/>
</dbReference>
<comment type="similarity">
    <text evidence="4">Belongs to the HARBI1 family.</text>
</comment>
<evidence type="ECO:0000256" key="2">
    <source>
        <dbReference type="ARBA" id="ARBA00004123"/>
    </source>
</evidence>
<comment type="caution">
    <text evidence="14">The sequence shown here is derived from an EMBL/GenBank/DDBJ whole genome shotgun (WGS) entry which is preliminary data.</text>
</comment>
<feature type="domain" description="DDE Tnp4" evidence="13">
    <location>
        <begin position="54"/>
        <end position="202"/>
    </location>
</feature>
<keyword evidence="6" id="KW-0963">Cytoplasm</keyword>
<evidence type="ECO:0000256" key="8">
    <source>
        <dbReference type="ARBA" id="ARBA00022723"/>
    </source>
</evidence>
<dbReference type="PRINTS" id="PR02086">
    <property type="entry name" value="PUTNUCHARBI1"/>
</dbReference>
<sequence length="207" mass="23535">MSQSCFSRCLHQVNGALLKVSGDYIRFPETRYQQEQTKRDLFNIAGFPWVLGAIDCTHVQIRTPSENAVIYINRKGYHSINVQIISDPNLLISNIVAQWPGSTHDSRILLNSSIHTAFDYGIVQGFLLGDSGYALKPWLMTPYLNPQSPAQANYNRAHSKTWNTVERCIGVWKRRFHILHGEIRMAPDRVCAIICTTTALHNFARYG</sequence>
<organism evidence="14 15">
    <name type="scientific">Huso huso</name>
    <name type="common">Beluga</name>
    <name type="synonym">Acipenser huso</name>
    <dbReference type="NCBI Taxonomy" id="61971"/>
    <lineage>
        <taxon>Eukaryota</taxon>
        <taxon>Metazoa</taxon>
        <taxon>Chordata</taxon>
        <taxon>Craniata</taxon>
        <taxon>Vertebrata</taxon>
        <taxon>Euteleostomi</taxon>
        <taxon>Actinopterygii</taxon>
        <taxon>Chondrostei</taxon>
        <taxon>Acipenseriformes</taxon>
        <taxon>Acipenseridae</taxon>
        <taxon>Huso</taxon>
    </lineage>
</organism>
<evidence type="ECO:0000256" key="5">
    <source>
        <dbReference type="ARBA" id="ARBA00015519"/>
    </source>
</evidence>